<protein>
    <recommendedName>
        <fullName evidence="3">Reverse transcriptase</fullName>
    </recommendedName>
</protein>
<dbReference type="EMBL" id="JAJSOF020000029">
    <property type="protein sequence ID" value="KAJ4432774.1"/>
    <property type="molecule type" value="Genomic_DNA"/>
</dbReference>
<evidence type="ECO:0008006" key="3">
    <source>
        <dbReference type="Google" id="ProtNLM"/>
    </source>
</evidence>
<accession>A0ABQ8SF77</accession>
<gene>
    <name evidence="1" type="ORF">ANN_21413</name>
</gene>
<dbReference type="Proteomes" id="UP001148838">
    <property type="component" value="Unassembled WGS sequence"/>
</dbReference>
<dbReference type="Gene3D" id="3.30.420.10">
    <property type="entry name" value="Ribonuclease H-like superfamily/Ribonuclease H"/>
    <property type="match status" value="1"/>
</dbReference>
<dbReference type="InterPro" id="IPR036397">
    <property type="entry name" value="RNaseH_sf"/>
</dbReference>
<sequence length="265" mass="30925">MLAGNEFQSLGRAIVKEDEYEEVRWDGIRDNWTVLLRRDYLGASYLQMLETMIPRLNDLFDNEDGYYFQQDGAPAHFHVNVRNFLKRIFNHRWIGRRENATELPLRSRDLTPPDFYLWGALKEAVYATKLQRLETRESRSNVIPLATIQLVCRSDLRRCWDYIVAEGCHFEHNMGGVTLEGKIMQYIRSADDMALSAEEMILRDMLLELNDSCEQYGMKINVNKTKTMVVGRKIKKMEEEKSGGRKIQSYKSKISNPLSNMVVVL</sequence>
<keyword evidence="2" id="KW-1185">Reference proteome</keyword>
<proteinExistence type="predicted"/>
<evidence type="ECO:0000313" key="2">
    <source>
        <dbReference type="Proteomes" id="UP001148838"/>
    </source>
</evidence>
<organism evidence="1 2">
    <name type="scientific">Periplaneta americana</name>
    <name type="common">American cockroach</name>
    <name type="synonym">Blatta americana</name>
    <dbReference type="NCBI Taxonomy" id="6978"/>
    <lineage>
        <taxon>Eukaryota</taxon>
        <taxon>Metazoa</taxon>
        <taxon>Ecdysozoa</taxon>
        <taxon>Arthropoda</taxon>
        <taxon>Hexapoda</taxon>
        <taxon>Insecta</taxon>
        <taxon>Pterygota</taxon>
        <taxon>Neoptera</taxon>
        <taxon>Polyneoptera</taxon>
        <taxon>Dictyoptera</taxon>
        <taxon>Blattodea</taxon>
        <taxon>Blattoidea</taxon>
        <taxon>Blattidae</taxon>
        <taxon>Blattinae</taxon>
        <taxon>Periplaneta</taxon>
    </lineage>
</organism>
<comment type="caution">
    <text evidence="1">The sequence shown here is derived from an EMBL/GenBank/DDBJ whole genome shotgun (WGS) entry which is preliminary data.</text>
</comment>
<name>A0ABQ8SF77_PERAM</name>
<evidence type="ECO:0000313" key="1">
    <source>
        <dbReference type="EMBL" id="KAJ4432774.1"/>
    </source>
</evidence>
<dbReference type="PANTHER" id="PTHR47326:SF1">
    <property type="entry name" value="HTH PSQ-TYPE DOMAIN-CONTAINING PROTEIN"/>
    <property type="match status" value="1"/>
</dbReference>
<reference evidence="1 2" key="1">
    <citation type="journal article" date="2022" name="Allergy">
        <title>Genome assembly and annotation of Periplaneta americana reveal a comprehensive cockroach allergen profile.</title>
        <authorList>
            <person name="Wang L."/>
            <person name="Xiong Q."/>
            <person name="Saelim N."/>
            <person name="Wang L."/>
            <person name="Nong W."/>
            <person name="Wan A.T."/>
            <person name="Shi M."/>
            <person name="Liu X."/>
            <person name="Cao Q."/>
            <person name="Hui J.H.L."/>
            <person name="Sookrung N."/>
            <person name="Leung T.F."/>
            <person name="Tungtrongchitr A."/>
            <person name="Tsui S.K.W."/>
        </authorList>
    </citation>
    <scope>NUCLEOTIDE SEQUENCE [LARGE SCALE GENOMIC DNA]</scope>
    <source>
        <strain evidence="1">PWHHKU_190912</strain>
    </source>
</reference>
<dbReference type="PANTHER" id="PTHR47326">
    <property type="entry name" value="TRANSPOSABLE ELEMENT TC3 TRANSPOSASE-LIKE PROTEIN"/>
    <property type="match status" value="1"/>
</dbReference>